<dbReference type="Proteomes" id="UP000248395">
    <property type="component" value="Unassembled WGS sequence"/>
</dbReference>
<proteinExistence type="predicted"/>
<sequence length="114" mass="12409">MSITLLPQCGDLLLSAPSPVAVPLGEPVSTVAVHAVERPDGVETGVWECSPGRWRRQIMQAEFCHFIQGRCRFIPDAGSPIDIAAGDALYFPANSAGVWEVTETVRKSYVLWPD</sequence>
<dbReference type="EMBL" id="QJKC01000003">
    <property type="protein sequence ID" value="PXX50103.1"/>
    <property type="molecule type" value="Genomic_DNA"/>
</dbReference>
<accession>A0A318JPX2</accession>
<gene>
    <name evidence="2" type="ORF">DFR38_103284</name>
</gene>
<dbReference type="PANTHER" id="PTHR40943:SF1">
    <property type="entry name" value="CYTOPLASMIC PROTEIN"/>
    <property type="match status" value="1"/>
</dbReference>
<dbReference type="SUPFAM" id="SSF51182">
    <property type="entry name" value="RmlC-like cupins"/>
    <property type="match status" value="1"/>
</dbReference>
<protein>
    <recommendedName>
        <fullName evidence="1">(S)-ureidoglycine aminohydrolase cupin domain-containing protein</fullName>
    </recommendedName>
</protein>
<dbReference type="InterPro" id="IPR008579">
    <property type="entry name" value="UGlyAH_Cupin_dom"/>
</dbReference>
<keyword evidence="3" id="KW-1185">Reference proteome</keyword>
<dbReference type="PANTHER" id="PTHR40943">
    <property type="entry name" value="CYTOPLASMIC PROTEIN-RELATED"/>
    <property type="match status" value="1"/>
</dbReference>
<comment type="caution">
    <text evidence="2">The sequence shown here is derived from an EMBL/GenBank/DDBJ whole genome shotgun (WGS) entry which is preliminary data.</text>
</comment>
<reference evidence="2 3" key="1">
    <citation type="submission" date="2018-05" db="EMBL/GenBank/DDBJ databases">
        <title>Genomic Encyclopedia of Type Strains, Phase IV (KMG-IV): sequencing the most valuable type-strain genomes for metagenomic binning, comparative biology and taxonomic classification.</title>
        <authorList>
            <person name="Goeker M."/>
        </authorList>
    </citation>
    <scope>NUCLEOTIDE SEQUENCE [LARGE SCALE GENOMIC DNA]</scope>
    <source>
        <strain evidence="2 3">DSM 25134</strain>
    </source>
</reference>
<dbReference type="InterPro" id="IPR014710">
    <property type="entry name" value="RmlC-like_jellyroll"/>
</dbReference>
<evidence type="ECO:0000313" key="3">
    <source>
        <dbReference type="Proteomes" id="UP000248395"/>
    </source>
</evidence>
<name>A0A318JPX2_9NEIS</name>
<evidence type="ECO:0000259" key="1">
    <source>
        <dbReference type="Pfam" id="PF05899"/>
    </source>
</evidence>
<evidence type="ECO:0000313" key="2">
    <source>
        <dbReference type="EMBL" id="PXX50103.1"/>
    </source>
</evidence>
<dbReference type="Gene3D" id="2.60.120.10">
    <property type="entry name" value="Jelly Rolls"/>
    <property type="match status" value="1"/>
</dbReference>
<dbReference type="AlphaFoldDB" id="A0A318JPX2"/>
<dbReference type="RefSeq" id="WP_059287526.1">
    <property type="nucleotide sequence ID" value="NZ_LNQU01000251.1"/>
</dbReference>
<dbReference type="CDD" id="cd02227">
    <property type="entry name" value="cupin_TM1112-like"/>
    <property type="match status" value="1"/>
</dbReference>
<dbReference type="Pfam" id="PF05899">
    <property type="entry name" value="Cupin_3"/>
    <property type="match status" value="1"/>
</dbReference>
<dbReference type="OrthoDB" id="9799053at2"/>
<dbReference type="InterPro" id="IPR011051">
    <property type="entry name" value="RmlC_Cupin_sf"/>
</dbReference>
<feature type="domain" description="(S)-ureidoglycine aminohydrolase cupin" evidence="1">
    <location>
        <begin position="40"/>
        <end position="109"/>
    </location>
</feature>
<organism evidence="2 3">
    <name type="scientific">Aquitalea magnusonii</name>
    <dbReference type="NCBI Taxonomy" id="332411"/>
    <lineage>
        <taxon>Bacteria</taxon>
        <taxon>Pseudomonadati</taxon>
        <taxon>Pseudomonadota</taxon>
        <taxon>Betaproteobacteria</taxon>
        <taxon>Neisseriales</taxon>
        <taxon>Chromobacteriaceae</taxon>
        <taxon>Aquitalea</taxon>
    </lineage>
</organism>